<feature type="region of interest" description="Disordered" evidence="1">
    <location>
        <begin position="32"/>
        <end position="192"/>
    </location>
</feature>
<dbReference type="InterPro" id="IPR036034">
    <property type="entry name" value="PDZ_sf"/>
</dbReference>
<evidence type="ECO:0000313" key="5">
    <source>
        <dbReference type="Proteomes" id="UP001526446"/>
    </source>
</evidence>
<feature type="compositionally biased region" description="Low complexity" evidence="1">
    <location>
        <begin position="32"/>
        <end position="41"/>
    </location>
</feature>
<dbReference type="SUPFAM" id="SSF52096">
    <property type="entry name" value="ClpP/crotonase"/>
    <property type="match status" value="1"/>
</dbReference>
<dbReference type="Pfam" id="PF03572">
    <property type="entry name" value="Peptidase_S41"/>
    <property type="match status" value="1"/>
</dbReference>
<dbReference type="SUPFAM" id="SSF50156">
    <property type="entry name" value="PDZ domain-like"/>
    <property type="match status" value="1"/>
</dbReference>
<dbReference type="PANTHER" id="PTHR32060">
    <property type="entry name" value="TAIL-SPECIFIC PROTEASE"/>
    <property type="match status" value="1"/>
</dbReference>
<feature type="chain" id="PRO_5047019194" evidence="2">
    <location>
        <begin position="37"/>
        <end position="677"/>
    </location>
</feature>
<accession>A0ABT3Q3W1</accession>
<dbReference type="InterPro" id="IPR041489">
    <property type="entry name" value="PDZ_6"/>
</dbReference>
<dbReference type="Gene3D" id="3.90.226.10">
    <property type="entry name" value="2-enoyl-CoA Hydratase, Chain A, domain 1"/>
    <property type="match status" value="1"/>
</dbReference>
<dbReference type="SMART" id="SM00245">
    <property type="entry name" value="TSPc"/>
    <property type="match status" value="1"/>
</dbReference>
<organism evidence="4 5">
    <name type="scientific">Acetobacter farinalis</name>
    <dbReference type="NCBI Taxonomy" id="1260984"/>
    <lineage>
        <taxon>Bacteria</taxon>
        <taxon>Pseudomonadati</taxon>
        <taxon>Pseudomonadota</taxon>
        <taxon>Alphaproteobacteria</taxon>
        <taxon>Acetobacterales</taxon>
        <taxon>Acetobacteraceae</taxon>
        <taxon>Acetobacter</taxon>
    </lineage>
</organism>
<dbReference type="InterPro" id="IPR029045">
    <property type="entry name" value="ClpP/crotonase-like_dom_sf"/>
</dbReference>
<protein>
    <submittedName>
        <fullName evidence="4">S41 family peptidase</fullName>
    </submittedName>
</protein>
<dbReference type="PANTHER" id="PTHR32060:SF30">
    <property type="entry name" value="CARBOXY-TERMINAL PROCESSING PROTEASE CTPA"/>
    <property type="match status" value="1"/>
</dbReference>
<keyword evidence="5" id="KW-1185">Reference proteome</keyword>
<keyword evidence="2" id="KW-0732">Signal</keyword>
<dbReference type="Proteomes" id="UP001526446">
    <property type="component" value="Unassembled WGS sequence"/>
</dbReference>
<feature type="signal peptide" evidence="2">
    <location>
        <begin position="1"/>
        <end position="36"/>
    </location>
</feature>
<dbReference type="InterPro" id="IPR001478">
    <property type="entry name" value="PDZ"/>
</dbReference>
<reference evidence="4 5" key="1">
    <citation type="submission" date="2022-11" db="EMBL/GenBank/DDBJ databases">
        <title>Genome sequencing of Acetobacter type strain.</title>
        <authorList>
            <person name="Heo J."/>
            <person name="Lee D."/>
            <person name="Han B.-H."/>
            <person name="Hong S.-B."/>
            <person name="Kwon S.-W."/>
        </authorList>
    </citation>
    <scope>NUCLEOTIDE SEQUENCE [LARGE SCALE GENOMIC DNA]</scope>
    <source>
        <strain evidence="4 5">KACC 21251</strain>
    </source>
</reference>
<dbReference type="Gene3D" id="3.30.750.44">
    <property type="match status" value="1"/>
</dbReference>
<feature type="compositionally biased region" description="Low complexity" evidence="1">
    <location>
        <begin position="168"/>
        <end position="178"/>
    </location>
</feature>
<proteinExistence type="predicted"/>
<feature type="compositionally biased region" description="Pro residues" evidence="1">
    <location>
        <begin position="42"/>
        <end position="52"/>
    </location>
</feature>
<dbReference type="EMBL" id="JAPIUX010000001">
    <property type="protein sequence ID" value="MCX2559949.1"/>
    <property type="molecule type" value="Genomic_DNA"/>
</dbReference>
<dbReference type="Gene3D" id="2.30.42.10">
    <property type="match status" value="1"/>
</dbReference>
<feature type="domain" description="PDZ" evidence="3">
    <location>
        <begin position="325"/>
        <end position="383"/>
    </location>
</feature>
<dbReference type="PROSITE" id="PS50106">
    <property type="entry name" value="PDZ"/>
    <property type="match status" value="1"/>
</dbReference>
<feature type="compositionally biased region" description="Low complexity" evidence="1">
    <location>
        <begin position="57"/>
        <end position="99"/>
    </location>
</feature>
<evidence type="ECO:0000256" key="2">
    <source>
        <dbReference type="SAM" id="SignalP"/>
    </source>
</evidence>
<comment type="caution">
    <text evidence="4">The sequence shown here is derived from an EMBL/GenBank/DDBJ whole genome shotgun (WGS) entry which is preliminary data.</text>
</comment>
<dbReference type="SMART" id="SM00228">
    <property type="entry name" value="PDZ"/>
    <property type="match status" value="1"/>
</dbReference>
<dbReference type="Pfam" id="PF17820">
    <property type="entry name" value="PDZ_6"/>
    <property type="match status" value="1"/>
</dbReference>
<feature type="compositionally biased region" description="Low complexity" evidence="1">
    <location>
        <begin position="134"/>
        <end position="161"/>
    </location>
</feature>
<evidence type="ECO:0000259" key="3">
    <source>
        <dbReference type="PROSITE" id="PS50106"/>
    </source>
</evidence>
<gene>
    <name evidence="4" type="ORF">OQ252_00845</name>
</gene>
<dbReference type="InterPro" id="IPR005151">
    <property type="entry name" value="Tail-specific_protease"/>
</dbReference>
<sequence>MPASTARRLLSVPLRRALPCILIATLLISQPSSARAQSSSPQPGPDRLPAAPPDASQATPTKAATAAPAAPAQAKPAPAAAPAPGGAQPAQPQAATAQTGDARTGTPQTGSAQAPGTPPGNAQTGGAQTDAPHTGSAQSSSAQTTGGAQTTNTQAGGTNPGNTPPAGQPEAPQAAPAQPDAPQPEPPPIDMGLIRSVIGTALEFLGPRTLEPHSSREFTLWGLGCLTALDPMLTLDSRGADIRLLAGQTSLISQAAPPAGHTEDWAKLAVDFMTAARAHSEALRNASRDDLVQAFFDELFNHLDPYSRYIGPSSATTDRQARVGGEADAGISLTRKGRDIVVSAVNANGPAWSATVDPGDKLLAVDNRLTAGQSLETVTGWLRGEEDSRVTLRLLTPGHRRGHTIVLRRAKVPPETVFAFASGPLVVLRVTSFSSDTAEEMSQYLDQATQDTTLKGLIIDLRGNRGGVLQQAVTAAALLLDRGVAAVTDGRDQQANHIWAVQGGDMTKGLPIAILVDGRTASAAEILAAALADHRRAVVIGSSTLGKGLVQTVAQLPDEGELFVTWSRVIAPLHWPLQGLGVMPQICTSLGESDMARQMHSLAAGKLDNQPAVEASRLARFPLPVSRILAIRKACPAALGGDRDLETARAVLENPKWYKTAISAIPDDNAPSGPASH</sequence>
<evidence type="ECO:0000313" key="4">
    <source>
        <dbReference type="EMBL" id="MCX2559949.1"/>
    </source>
</evidence>
<dbReference type="RefSeq" id="WP_242007127.1">
    <property type="nucleotide sequence ID" value="NZ_JAPIUX010000001.1"/>
</dbReference>
<name>A0ABT3Q3W1_9PROT</name>
<feature type="compositionally biased region" description="Pro residues" evidence="1">
    <location>
        <begin position="179"/>
        <end position="189"/>
    </location>
</feature>
<evidence type="ECO:0000256" key="1">
    <source>
        <dbReference type="SAM" id="MobiDB-lite"/>
    </source>
</evidence>
<feature type="compositionally biased region" description="Polar residues" evidence="1">
    <location>
        <begin position="105"/>
        <end position="127"/>
    </location>
</feature>